<reference evidence="7" key="2">
    <citation type="submission" date="2023-05" db="EMBL/GenBank/DDBJ databases">
        <authorList>
            <person name="Schelkunov M.I."/>
        </authorList>
    </citation>
    <scope>NUCLEOTIDE SEQUENCE</scope>
    <source>
        <strain evidence="7">Hsosn_3</strain>
        <tissue evidence="7">Leaf</tissue>
    </source>
</reference>
<evidence type="ECO:0000256" key="3">
    <source>
        <dbReference type="ARBA" id="ARBA00023125"/>
    </source>
</evidence>
<keyword evidence="4" id="KW-0804">Transcription</keyword>
<dbReference type="EMBL" id="JAUIZM010000010">
    <property type="protein sequence ID" value="KAK1358856.1"/>
    <property type="molecule type" value="Genomic_DNA"/>
</dbReference>
<evidence type="ECO:0000256" key="4">
    <source>
        <dbReference type="ARBA" id="ARBA00023163"/>
    </source>
</evidence>
<comment type="caution">
    <text evidence="7">The sequence shown here is derived from an EMBL/GenBank/DDBJ whole genome shotgun (WGS) entry which is preliminary data.</text>
</comment>
<evidence type="ECO:0000256" key="2">
    <source>
        <dbReference type="ARBA" id="ARBA00023015"/>
    </source>
</evidence>
<dbReference type="PANTHER" id="PTHR31391">
    <property type="entry name" value="B3 DOMAIN-CONTAINING PROTEIN OS11G0197600-RELATED"/>
    <property type="match status" value="1"/>
</dbReference>
<protein>
    <recommendedName>
        <fullName evidence="6">TF-B3 domain-containing protein</fullName>
    </recommendedName>
</protein>
<keyword evidence="8" id="KW-1185">Reference proteome</keyword>
<dbReference type="InterPro" id="IPR044837">
    <property type="entry name" value="REM16-like"/>
</dbReference>
<dbReference type="GO" id="GO:0003677">
    <property type="term" value="F:DNA binding"/>
    <property type="evidence" value="ECO:0007669"/>
    <property type="project" value="UniProtKB-KW"/>
</dbReference>
<proteinExistence type="predicted"/>
<dbReference type="Pfam" id="PF02362">
    <property type="entry name" value="B3"/>
    <property type="match status" value="1"/>
</dbReference>
<dbReference type="SUPFAM" id="SSF101936">
    <property type="entry name" value="DNA-binding pseudobarrel domain"/>
    <property type="match status" value="1"/>
</dbReference>
<evidence type="ECO:0000256" key="1">
    <source>
        <dbReference type="ARBA" id="ARBA00004123"/>
    </source>
</evidence>
<evidence type="ECO:0000313" key="8">
    <source>
        <dbReference type="Proteomes" id="UP001237642"/>
    </source>
</evidence>
<dbReference type="Gene3D" id="2.40.330.10">
    <property type="entry name" value="DNA-binding pseudobarrel domain"/>
    <property type="match status" value="1"/>
</dbReference>
<dbReference type="Proteomes" id="UP001237642">
    <property type="component" value="Unassembled WGS sequence"/>
</dbReference>
<comment type="subcellular location">
    <subcellularLocation>
        <location evidence="1">Nucleus</location>
    </subcellularLocation>
</comment>
<dbReference type="GO" id="GO:0005634">
    <property type="term" value="C:nucleus"/>
    <property type="evidence" value="ECO:0007669"/>
    <property type="project" value="UniProtKB-SubCell"/>
</dbReference>
<evidence type="ECO:0000259" key="6">
    <source>
        <dbReference type="PROSITE" id="PS50863"/>
    </source>
</evidence>
<reference evidence="7" key="1">
    <citation type="submission" date="2023-02" db="EMBL/GenBank/DDBJ databases">
        <title>Genome of toxic invasive species Heracleum sosnowskyi carries increased number of genes despite the absence of recent whole-genome duplications.</title>
        <authorList>
            <person name="Schelkunov M."/>
            <person name="Shtratnikova V."/>
            <person name="Makarenko M."/>
            <person name="Klepikova A."/>
            <person name="Omelchenko D."/>
            <person name="Novikova G."/>
            <person name="Obukhova E."/>
            <person name="Bogdanov V."/>
            <person name="Penin A."/>
            <person name="Logacheva M."/>
        </authorList>
    </citation>
    <scope>NUCLEOTIDE SEQUENCE</scope>
    <source>
        <strain evidence="7">Hsosn_3</strain>
        <tissue evidence="7">Leaf</tissue>
    </source>
</reference>
<keyword evidence="2" id="KW-0805">Transcription regulation</keyword>
<accession>A0AAD8H3J1</accession>
<sequence>MEESNVRKVFLLNFPAKFCKTYMPKKDEDIILVDDKGRETVAKFLVKGNRLSGGWRGFARDHKLSNEDILIFHRIATAPHKLKVDINRKACSRTSTAAAAAADDDVADVRAAPDIADVRAPADAAVVRAAADATDVRAAADAADAADVRAAAEVLAYW</sequence>
<dbReference type="PANTHER" id="PTHR31391:SF4">
    <property type="entry name" value="B3 DOMAIN-CONTAINING PROTEIN OS03G0184500"/>
    <property type="match status" value="1"/>
</dbReference>
<dbReference type="InterPro" id="IPR015300">
    <property type="entry name" value="DNA-bd_pseudobarrel_sf"/>
</dbReference>
<keyword evidence="3" id="KW-0238">DNA-binding</keyword>
<name>A0AAD8H3J1_9APIA</name>
<feature type="domain" description="TF-B3" evidence="6">
    <location>
        <begin position="1"/>
        <end position="90"/>
    </location>
</feature>
<keyword evidence="5" id="KW-0539">Nucleus</keyword>
<dbReference type="SMART" id="SM01019">
    <property type="entry name" value="B3"/>
    <property type="match status" value="1"/>
</dbReference>
<dbReference type="InterPro" id="IPR003340">
    <property type="entry name" value="B3_DNA-bd"/>
</dbReference>
<gene>
    <name evidence="7" type="ORF">POM88_043330</name>
</gene>
<dbReference type="CDD" id="cd10017">
    <property type="entry name" value="B3_DNA"/>
    <property type="match status" value="1"/>
</dbReference>
<organism evidence="7 8">
    <name type="scientific">Heracleum sosnowskyi</name>
    <dbReference type="NCBI Taxonomy" id="360622"/>
    <lineage>
        <taxon>Eukaryota</taxon>
        <taxon>Viridiplantae</taxon>
        <taxon>Streptophyta</taxon>
        <taxon>Embryophyta</taxon>
        <taxon>Tracheophyta</taxon>
        <taxon>Spermatophyta</taxon>
        <taxon>Magnoliopsida</taxon>
        <taxon>eudicotyledons</taxon>
        <taxon>Gunneridae</taxon>
        <taxon>Pentapetalae</taxon>
        <taxon>asterids</taxon>
        <taxon>campanulids</taxon>
        <taxon>Apiales</taxon>
        <taxon>Apiaceae</taxon>
        <taxon>Apioideae</taxon>
        <taxon>apioid superclade</taxon>
        <taxon>Tordylieae</taxon>
        <taxon>Tordyliinae</taxon>
        <taxon>Heracleum</taxon>
    </lineage>
</organism>
<evidence type="ECO:0000313" key="7">
    <source>
        <dbReference type="EMBL" id="KAK1358856.1"/>
    </source>
</evidence>
<evidence type="ECO:0000256" key="5">
    <source>
        <dbReference type="ARBA" id="ARBA00023242"/>
    </source>
</evidence>
<dbReference type="AlphaFoldDB" id="A0AAD8H3J1"/>
<dbReference type="PROSITE" id="PS50863">
    <property type="entry name" value="B3"/>
    <property type="match status" value="1"/>
</dbReference>